<name>A0A7I8L1G2_SPIIN</name>
<protein>
    <submittedName>
        <fullName evidence="1">Uncharacterized protein</fullName>
    </submittedName>
</protein>
<evidence type="ECO:0000313" key="1">
    <source>
        <dbReference type="EMBL" id="CAA7403821.1"/>
    </source>
</evidence>
<reference evidence="1" key="1">
    <citation type="submission" date="2020-02" db="EMBL/GenBank/DDBJ databases">
        <authorList>
            <person name="Scholz U."/>
            <person name="Mascher M."/>
            <person name="Fiebig A."/>
        </authorList>
    </citation>
    <scope>NUCLEOTIDE SEQUENCE</scope>
</reference>
<evidence type="ECO:0000313" key="2">
    <source>
        <dbReference type="Proteomes" id="UP000663760"/>
    </source>
</evidence>
<organism evidence="1 2">
    <name type="scientific">Spirodela intermedia</name>
    <name type="common">Intermediate duckweed</name>
    <dbReference type="NCBI Taxonomy" id="51605"/>
    <lineage>
        <taxon>Eukaryota</taxon>
        <taxon>Viridiplantae</taxon>
        <taxon>Streptophyta</taxon>
        <taxon>Embryophyta</taxon>
        <taxon>Tracheophyta</taxon>
        <taxon>Spermatophyta</taxon>
        <taxon>Magnoliopsida</taxon>
        <taxon>Liliopsida</taxon>
        <taxon>Araceae</taxon>
        <taxon>Lemnoideae</taxon>
        <taxon>Spirodela</taxon>
    </lineage>
</organism>
<accession>A0A7I8L1G2</accession>
<gene>
    <name evidence="1" type="ORF">SI8410_10014499</name>
</gene>
<proteinExistence type="predicted"/>
<sequence>MGRRVVSGGCHPAEQKNGDFAALQRLSSDGEELDGARWRWGACQGASSSGPRSKRRLVIASGTLSGGGDSSFSRVYDHSLFHSRLATGDMEGE</sequence>
<dbReference type="Proteomes" id="UP000663760">
    <property type="component" value="Chromosome 10"/>
</dbReference>
<keyword evidence="2" id="KW-1185">Reference proteome</keyword>
<dbReference type="EMBL" id="LR746273">
    <property type="protein sequence ID" value="CAA7403821.1"/>
    <property type="molecule type" value="Genomic_DNA"/>
</dbReference>
<dbReference type="AlphaFoldDB" id="A0A7I8L1G2"/>